<proteinExistence type="predicted"/>
<sequence length="698" mass="78801">MPRRRATENGVNGAAAANATAPKPRNRKKKDAGAALAPNAMMPNPPNVYDHPNGGGMSSMGGGPPTHMMMPPLGHEDPSKHIQSNYGGQAPPQNMGHPYPDYYSQNHPSVSGGALQPPQPPHHLQGPPAPNGHYNGVHNQNPAMHQFTEPEMPHGNFLHPGMMQQHPNMANQNPNAAQHHMMMRMRHQQQHQQLLQHHHQQLQPPPPPQMGNIQQNGVLPHQHSAPYLEHRINEMNKRLHHFTNTVVAERDLIQWWEAFGFEFFDEESRMVMIFYDNETYPVRYSIGRSIIPRYFKTLFESGIKEMLYSVQGPSRESVSNQYNVFTLENENILLRTKHDKPYMIDVSTECRLLVEFTFDEQYGYRIRQWTIEMVNCRGMGGLDPLQLQDGEIQVKLKQGLAHMGLTVGALNFLKMCTILEPMQTIMAQSKAHGITPRDSLHKVCFHAYQRSMTASNQPPQVMNNPMNQQSQIIMPPPPVEEPPAKGKAKKRTRKTNANAGAAGPASKRKNNAAASAAAILEQQHQQPPALPPPQNPPQPNFGINPHIFPQEVMVVGEPSLMGGEYGMDDERIIARIENAQYQPNPHMSNQQMASGPSIHPNNNMTQQQHQQMTQQQQLQMHQQQQMQHQQMQHQQQQQQAMQGQMLAPQNNVPLQQQQQQHLHQVNPSLAQHMNPTPPINNMNPPINNMNPPANMLRT</sequence>
<accession>A0AC35TLL2</accession>
<dbReference type="Proteomes" id="UP000095286">
    <property type="component" value="Unplaced"/>
</dbReference>
<organism evidence="1 2">
    <name type="scientific">Rhabditophanes sp. KR3021</name>
    <dbReference type="NCBI Taxonomy" id="114890"/>
    <lineage>
        <taxon>Eukaryota</taxon>
        <taxon>Metazoa</taxon>
        <taxon>Ecdysozoa</taxon>
        <taxon>Nematoda</taxon>
        <taxon>Chromadorea</taxon>
        <taxon>Rhabditida</taxon>
        <taxon>Tylenchina</taxon>
        <taxon>Panagrolaimomorpha</taxon>
        <taxon>Strongyloidoidea</taxon>
        <taxon>Alloionematidae</taxon>
        <taxon>Rhabditophanes</taxon>
    </lineage>
</organism>
<reference evidence="2" key="1">
    <citation type="submission" date="2016-11" db="UniProtKB">
        <authorList>
            <consortium name="WormBaseParasite"/>
        </authorList>
    </citation>
    <scope>IDENTIFICATION</scope>
    <source>
        <strain evidence="2">KR3021</strain>
    </source>
</reference>
<name>A0AC35TLL2_9BILA</name>
<evidence type="ECO:0000313" key="2">
    <source>
        <dbReference type="WBParaSite" id="RSKR_0000184200.1"/>
    </source>
</evidence>
<protein>
    <submittedName>
        <fullName evidence="2">LID domain-containing protein</fullName>
    </submittedName>
</protein>
<dbReference type="WBParaSite" id="RSKR_0000184200.1">
    <property type="protein sequence ID" value="RSKR_0000184200.1"/>
    <property type="gene ID" value="RSKR_0000184200"/>
</dbReference>
<evidence type="ECO:0000313" key="1">
    <source>
        <dbReference type="Proteomes" id="UP000095286"/>
    </source>
</evidence>